<feature type="non-terminal residue" evidence="1">
    <location>
        <position position="1"/>
    </location>
</feature>
<reference evidence="1 2" key="1">
    <citation type="submission" date="2023-08" db="EMBL/GenBank/DDBJ databases">
        <title>Whole genome sequencing of Staphylococcus chromogenes NNSch 2386.</title>
        <authorList>
            <person name="Kropotov V.S."/>
            <person name="Boriskina E.V."/>
            <person name="Gordinskaya N.A."/>
            <person name="Shkurkina I.S."/>
            <person name="Kryazhev D.V."/>
            <person name="Alekseeva A.E."/>
            <person name="Makhova M.A."/>
        </authorList>
    </citation>
    <scope>NUCLEOTIDE SEQUENCE [LARGE SCALE GENOMIC DNA]</scope>
    <source>
        <strain evidence="1 2">NNSch 2386</strain>
    </source>
</reference>
<organism evidence="1 2">
    <name type="scientific">Staphylococcus chromogenes</name>
    <name type="common">Staphylococcus hyicus subsp. chromogenes</name>
    <dbReference type="NCBI Taxonomy" id="46126"/>
    <lineage>
        <taxon>Bacteria</taxon>
        <taxon>Bacillati</taxon>
        <taxon>Bacillota</taxon>
        <taxon>Bacilli</taxon>
        <taxon>Bacillales</taxon>
        <taxon>Staphylococcaceae</taxon>
        <taxon>Staphylococcus</taxon>
    </lineage>
</organism>
<evidence type="ECO:0000313" key="1">
    <source>
        <dbReference type="EMBL" id="MDQ7176957.1"/>
    </source>
</evidence>
<proteinExistence type="predicted"/>
<protein>
    <submittedName>
        <fullName evidence="1">Protoporphyrinogen oxidase</fullName>
    </submittedName>
</protein>
<gene>
    <name evidence="1" type="ORF">RCF65_13465</name>
</gene>
<dbReference type="Gene3D" id="3.50.50.60">
    <property type="entry name" value="FAD/NAD(P)-binding domain"/>
    <property type="match status" value="1"/>
</dbReference>
<comment type="caution">
    <text evidence="1">The sequence shown here is derived from an EMBL/GenBank/DDBJ whole genome shotgun (WGS) entry which is preliminary data.</text>
</comment>
<evidence type="ECO:0000313" key="2">
    <source>
        <dbReference type="Proteomes" id="UP001240157"/>
    </source>
</evidence>
<name>A0ABD5AZY6_STACR</name>
<dbReference type="Proteomes" id="UP001240157">
    <property type="component" value="Unassembled WGS sequence"/>
</dbReference>
<dbReference type="EMBL" id="JAVGJF010000604">
    <property type="protein sequence ID" value="MDQ7176957.1"/>
    <property type="molecule type" value="Genomic_DNA"/>
</dbReference>
<dbReference type="InterPro" id="IPR036188">
    <property type="entry name" value="FAD/NAD-bd_sf"/>
</dbReference>
<accession>A0ABD5AZY6</accession>
<sequence length="51" mass="5899">VGHIHEIKKIQEHIYREYPHLQITGAPFEAVGLPDCIRQAQDAVQRLIPRI</sequence>
<dbReference type="AlphaFoldDB" id="A0ABD5AZY6"/>